<proteinExistence type="predicted"/>
<dbReference type="AlphaFoldDB" id="A0AAE1R254"/>
<comment type="caution">
    <text evidence="2">The sequence shown here is derived from an EMBL/GenBank/DDBJ whole genome shotgun (WGS) entry which is preliminary data.</text>
</comment>
<evidence type="ECO:0000256" key="1">
    <source>
        <dbReference type="SAM" id="MobiDB-lite"/>
    </source>
</evidence>
<accession>A0AAE1R254</accession>
<dbReference type="EMBL" id="JAVYJV010000020">
    <property type="protein sequence ID" value="KAK4344264.1"/>
    <property type="molecule type" value="Genomic_DNA"/>
</dbReference>
<dbReference type="Proteomes" id="UP001291623">
    <property type="component" value="Unassembled WGS sequence"/>
</dbReference>
<feature type="compositionally biased region" description="Basic and acidic residues" evidence="1">
    <location>
        <begin position="30"/>
        <end position="50"/>
    </location>
</feature>
<protein>
    <submittedName>
        <fullName evidence="2">Uncharacterized protein</fullName>
    </submittedName>
</protein>
<name>A0AAE1R254_9SOLA</name>
<keyword evidence="3" id="KW-1185">Reference proteome</keyword>
<organism evidence="2 3">
    <name type="scientific">Anisodus tanguticus</name>
    <dbReference type="NCBI Taxonomy" id="243964"/>
    <lineage>
        <taxon>Eukaryota</taxon>
        <taxon>Viridiplantae</taxon>
        <taxon>Streptophyta</taxon>
        <taxon>Embryophyta</taxon>
        <taxon>Tracheophyta</taxon>
        <taxon>Spermatophyta</taxon>
        <taxon>Magnoliopsida</taxon>
        <taxon>eudicotyledons</taxon>
        <taxon>Gunneridae</taxon>
        <taxon>Pentapetalae</taxon>
        <taxon>asterids</taxon>
        <taxon>lamiids</taxon>
        <taxon>Solanales</taxon>
        <taxon>Solanaceae</taxon>
        <taxon>Solanoideae</taxon>
        <taxon>Hyoscyameae</taxon>
        <taxon>Anisodus</taxon>
    </lineage>
</organism>
<evidence type="ECO:0000313" key="3">
    <source>
        <dbReference type="Proteomes" id="UP001291623"/>
    </source>
</evidence>
<evidence type="ECO:0000313" key="2">
    <source>
        <dbReference type="EMBL" id="KAK4344264.1"/>
    </source>
</evidence>
<feature type="region of interest" description="Disordered" evidence="1">
    <location>
        <begin position="21"/>
        <end position="65"/>
    </location>
</feature>
<reference evidence="2" key="1">
    <citation type="submission" date="2023-12" db="EMBL/GenBank/DDBJ databases">
        <title>Genome assembly of Anisodus tanguticus.</title>
        <authorList>
            <person name="Wang Y.-J."/>
        </authorList>
    </citation>
    <scope>NUCLEOTIDE SEQUENCE</scope>
    <source>
        <strain evidence="2">KB-2021</strain>
        <tissue evidence="2">Leaf</tissue>
    </source>
</reference>
<sequence>MAGPSHFKHISDVSSEGGLFIEGPLVQADRPGESDELRFKSFDDTDKDSNIQDGDTSCHSYRHYE</sequence>
<gene>
    <name evidence="2" type="ORF">RND71_037358</name>
</gene>